<protein>
    <recommendedName>
        <fullName evidence="3">SusD/RagB family nutrient-binding outer membrane lipoprotein</fullName>
    </recommendedName>
</protein>
<proteinExistence type="predicted"/>
<reference evidence="1 2" key="1">
    <citation type="submission" date="2019-07" db="EMBL/GenBank/DDBJ databases">
        <title>Whole genome shotgun sequence of Chryseobacterium hagamense NBRC 105253.</title>
        <authorList>
            <person name="Hosoyama A."/>
            <person name="Uohara A."/>
            <person name="Ohji S."/>
            <person name="Ichikawa N."/>
        </authorList>
    </citation>
    <scope>NUCLEOTIDE SEQUENCE [LARGE SCALE GENOMIC DNA]</scope>
    <source>
        <strain evidence="1 2">NBRC 105253</strain>
    </source>
</reference>
<dbReference type="Pfam" id="PF12771">
    <property type="entry name" value="SusD-like_2"/>
    <property type="match status" value="2"/>
</dbReference>
<gene>
    <name evidence="1" type="ORF">CHA01nite_17360</name>
</gene>
<evidence type="ECO:0000313" key="1">
    <source>
        <dbReference type="EMBL" id="GEN75996.1"/>
    </source>
</evidence>
<comment type="caution">
    <text evidence="1">The sequence shown here is derived from an EMBL/GenBank/DDBJ whole genome shotgun (WGS) entry which is preliminary data.</text>
</comment>
<evidence type="ECO:0008006" key="3">
    <source>
        <dbReference type="Google" id="ProtNLM"/>
    </source>
</evidence>
<dbReference type="RefSeq" id="WP_146940933.1">
    <property type="nucleotide sequence ID" value="NZ_BJYJ01000007.1"/>
</dbReference>
<keyword evidence="2" id="KW-1185">Reference proteome</keyword>
<dbReference type="EMBL" id="BJYJ01000007">
    <property type="protein sequence ID" value="GEN75996.1"/>
    <property type="molecule type" value="Genomic_DNA"/>
</dbReference>
<dbReference type="InterPro" id="IPR011990">
    <property type="entry name" value="TPR-like_helical_dom_sf"/>
</dbReference>
<dbReference type="Proteomes" id="UP000321863">
    <property type="component" value="Unassembled WGS sequence"/>
</dbReference>
<dbReference type="SUPFAM" id="SSF48452">
    <property type="entry name" value="TPR-like"/>
    <property type="match status" value="1"/>
</dbReference>
<dbReference type="OrthoDB" id="725917at2"/>
<accession>A0A511YLH0</accession>
<evidence type="ECO:0000313" key="2">
    <source>
        <dbReference type="Proteomes" id="UP000321863"/>
    </source>
</evidence>
<dbReference type="Gene3D" id="1.25.40.390">
    <property type="match status" value="1"/>
</dbReference>
<dbReference type="AlphaFoldDB" id="A0A511YLH0"/>
<organism evidence="1 2">
    <name type="scientific">Chryseobacterium hagamense</name>
    <dbReference type="NCBI Taxonomy" id="395935"/>
    <lineage>
        <taxon>Bacteria</taxon>
        <taxon>Pseudomonadati</taxon>
        <taxon>Bacteroidota</taxon>
        <taxon>Flavobacteriia</taxon>
        <taxon>Flavobacteriales</taxon>
        <taxon>Weeksellaceae</taxon>
        <taxon>Chryseobacterium group</taxon>
        <taxon>Chryseobacterium</taxon>
    </lineage>
</organism>
<dbReference type="PROSITE" id="PS51257">
    <property type="entry name" value="PROKAR_LIPOPROTEIN"/>
    <property type="match status" value="1"/>
</dbReference>
<name>A0A511YLH0_9FLAO</name>
<dbReference type="InterPro" id="IPR041662">
    <property type="entry name" value="SusD-like_2"/>
</dbReference>
<sequence length="543" mass="59346">MKKFKYIISSLITVASLISCNNYLDVNENPNAIHAENITPELLFPGAVSNAYRVQAGDMMQFGNLMMNSWAGDVYHYGGLYPNEFSLSAVNSQFYDGIWDGIYLNVNNFVAIENYPNTDHRQDKYIAMAKVMKAFYMQYIVDLYGDAPFRDAFKGQNNLAPKYDNDVDIYKTLITNLDEAVALITLNDPDAIAPAGKDIVFAGDMNKWKSFAYTLKLRFLLRMSNVTGDLANYRNTQLASLSAAVGTSGSGFISGDVLENPGYSTSTNDKMNPFFLGYFYNSAGNEVQNHIVITASENLAIALNGNIGGNTTAEYQKFNGLTDPRRFRLFTSVTYNGVPQVKGVRQGATSGQPGAPTDNQNVSKLAVGNVVGSTAVGSIAQLLAVGGTRSGVIMSLAEAKFLLAEASLRYPSLFTSGQAAFNAGVLASGVWVGANSASMNTYITQTATRPGLGWVGTDAQKLEAIMTQKWIALTNVNPTEMYVEYNRTDLPYNPVAVSAVKTRRPYRLVYPNSEYATNSANVPNISSDVVFTKNQYTPFWNQN</sequence>